<evidence type="ECO:0000259" key="2">
    <source>
        <dbReference type="Pfam" id="PF13439"/>
    </source>
</evidence>
<dbReference type="GO" id="GO:0016757">
    <property type="term" value="F:glycosyltransferase activity"/>
    <property type="evidence" value="ECO:0007669"/>
    <property type="project" value="InterPro"/>
</dbReference>
<dbReference type="EMBL" id="CP000155">
    <property type="protein sequence ID" value="ABC27938.1"/>
    <property type="molecule type" value="Genomic_DNA"/>
</dbReference>
<dbReference type="Pfam" id="PF13439">
    <property type="entry name" value="Glyco_transf_4"/>
    <property type="match status" value="1"/>
</dbReference>
<proteinExistence type="predicted"/>
<evidence type="ECO:0000313" key="4">
    <source>
        <dbReference type="Proteomes" id="UP000000238"/>
    </source>
</evidence>
<dbReference type="Pfam" id="PF00534">
    <property type="entry name" value="Glycos_transf_1"/>
    <property type="match status" value="1"/>
</dbReference>
<dbReference type="OrthoDB" id="9795746at2"/>
<accession>Q2SN36</accession>
<dbReference type="RefSeq" id="WP_011395013.1">
    <property type="nucleotide sequence ID" value="NC_007645.1"/>
</dbReference>
<dbReference type="CAZy" id="GT4">
    <property type="family name" value="Glycosyltransferase Family 4"/>
</dbReference>
<dbReference type="Gene3D" id="3.40.50.2000">
    <property type="entry name" value="Glycogen Phosphorylase B"/>
    <property type="match status" value="2"/>
</dbReference>
<dbReference type="KEGG" id="hch:HCH_01056"/>
<sequence length="375" mass="42132">MKIAHIESSINWGGQELRIIEQIEWLRSHNYEAELIARADSKIYLEAQKRNIPAHALDLRGSANPGTIRSLCKLLKHKKYDVLDCHSSRDASYSALAKLFTGQVVVRSRHVIDPIKNDFLHRLVWRVGNDFIITTAEHIKQQIINLGLSTPERIYVAEAGVDSDRFRSELRVTQKVLKQQLGIPEEHVVIANVGMIRRDKGQLYFVKACTEVARRMPNATFIQVGEATDSTRGYKDEVMTEIQRTPFKDRFKFLGYHADVENYLAISDIVVVSSVETEARTRLVSQAYLCGANVVASNIGGLPEMVEHEQTGLIAPAANPKGIAEQVLRLVENKDLADQLRANATQYALDKLTMEGMMCGMLNAYNNALSMKGKK</sequence>
<gene>
    <name evidence="3" type="ordered locus">HCH_01056</name>
</gene>
<dbReference type="eggNOG" id="COG0438">
    <property type="taxonomic scope" value="Bacteria"/>
</dbReference>
<dbReference type="CDD" id="cd03801">
    <property type="entry name" value="GT4_PimA-like"/>
    <property type="match status" value="1"/>
</dbReference>
<dbReference type="InterPro" id="IPR028098">
    <property type="entry name" value="Glyco_trans_4-like_N"/>
</dbReference>
<feature type="domain" description="Glycosyltransferase subfamily 4-like N-terminal" evidence="2">
    <location>
        <begin position="12"/>
        <end position="165"/>
    </location>
</feature>
<name>Q2SN36_HAHCH</name>
<keyword evidence="4" id="KW-1185">Reference proteome</keyword>
<dbReference type="HOGENOM" id="CLU_009583_0_4_6"/>
<protein>
    <submittedName>
        <fullName evidence="3">Glycosyltransferase</fullName>
    </submittedName>
</protein>
<organism evidence="3 4">
    <name type="scientific">Hahella chejuensis (strain KCTC 2396)</name>
    <dbReference type="NCBI Taxonomy" id="349521"/>
    <lineage>
        <taxon>Bacteria</taxon>
        <taxon>Pseudomonadati</taxon>
        <taxon>Pseudomonadota</taxon>
        <taxon>Gammaproteobacteria</taxon>
        <taxon>Oceanospirillales</taxon>
        <taxon>Hahellaceae</taxon>
        <taxon>Hahella</taxon>
    </lineage>
</organism>
<feature type="domain" description="Glycosyl transferase family 1" evidence="1">
    <location>
        <begin position="176"/>
        <end position="346"/>
    </location>
</feature>
<evidence type="ECO:0000259" key="1">
    <source>
        <dbReference type="Pfam" id="PF00534"/>
    </source>
</evidence>
<dbReference type="GO" id="GO:1901135">
    <property type="term" value="P:carbohydrate derivative metabolic process"/>
    <property type="evidence" value="ECO:0007669"/>
    <property type="project" value="UniProtKB-ARBA"/>
</dbReference>
<reference evidence="3 4" key="1">
    <citation type="journal article" date="2005" name="Nucleic Acids Res.">
        <title>Genomic blueprint of Hahella chejuensis, a marine microbe producing an algicidal agent.</title>
        <authorList>
            <person name="Jeong H."/>
            <person name="Yim J.H."/>
            <person name="Lee C."/>
            <person name="Choi S.-H."/>
            <person name="Park Y.K."/>
            <person name="Yoon S.H."/>
            <person name="Hur C.-G."/>
            <person name="Kang H.-Y."/>
            <person name="Kim D."/>
            <person name="Lee H.H."/>
            <person name="Park K.H."/>
            <person name="Park S.-H."/>
            <person name="Park H.-S."/>
            <person name="Lee H.K."/>
            <person name="Oh T.K."/>
            <person name="Kim J.F."/>
        </authorList>
    </citation>
    <scope>NUCLEOTIDE SEQUENCE [LARGE SCALE GENOMIC DNA]</scope>
    <source>
        <strain evidence="3 4">KCTC 2396</strain>
    </source>
</reference>
<keyword evidence="3" id="KW-0808">Transferase</keyword>
<dbReference type="PANTHER" id="PTHR12526">
    <property type="entry name" value="GLYCOSYLTRANSFERASE"/>
    <property type="match status" value="1"/>
</dbReference>
<dbReference type="STRING" id="349521.HCH_01056"/>
<evidence type="ECO:0000313" key="3">
    <source>
        <dbReference type="EMBL" id="ABC27938.1"/>
    </source>
</evidence>
<dbReference type="InterPro" id="IPR001296">
    <property type="entry name" value="Glyco_trans_1"/>
</dbReference>
<dbReference type="Proteomes" id="UP000000238">
    <property type="component" value="Chromosome"/>
</dbReference>
<dbReference type="AlphaFoldDB" id="Q2SN36"/>
<dbReference type="SUPFAM" id="SSF53756">
    <property type="entry name" value="UDP-Glycosyltransferase/glycogen phosphorylase"/>
    <property type="match status" value="1"/>
</dbReference>